<dbReference type="PANTHER" id="PTHR12202:SF0">
    <property type="entry name" value="ESF1 HOMOLOG"/>
    <property type="match status" value="1"/>
</dbReference>
<reference evidence="8" key="1">
    <citation type="submission" date="2013-08" db="EMBL/GenBank/DDBJ databases">
        <title>Gene expansion shapes genome architecture in the human pathogen Lichtheimia corymbifera: an evolutionary genomics analysis in the ancient terrestrial Mucorales (Mucoromycotina).</title>
        <authorList>
            <person name="Schwartze V.U."/>
            <person name="Winter S."/>
            <person name="Shelest E."/>
            <person name="Marcet-Houben M."/>
            <person name="Horn F."/>
            <person name="Wehner S."/>
            <person name="Hoffmann K."/>
            <person name="Riege K."/>
            <person name="Sammeth M."/>
            <person name="Nowrousian M."/>
            <person name="Valiante V."/>
            <person name="Linde J."/>
            <person name="Jacobsen I.D."/>
            <person name="Marz M."/>
            <person name="Brakhage A.A."/>
            <person name="Gabaldon T."/>
            <person name="Bocker S."/>
            <person name="Voigt K."/>
        </authorList>
    </citation>
    <scope>NUCLEOTIDE SEQUENCE [LARGE SCALE GENOMIC DNA]</scope>
    <source>
        <strain evidence="8">FSU 9682</strain>
    </source>
</reference>
<feature type="compositionally biased region" description="Basic and acidic residues" evidence="5">
    <location>
        <begin position="23"/>
        <end position="32"/>
    </location>
</feature>
<feature type="compositionally biased region" description="Basic and acidic residues" evidence="5">
    <location>
        <begin position="57"/>
        <end position="84"/>
    </location>
</feature>
<evidence type="ECO:0000256" key="3">
    <source>
        <dbReference type="ARBA" id="ARBA00023054"/>
    </source>
</evidence>
<evidence type="ECO:0000259" key="6">
    <source>
        <dbReference type="Pfam" id="PF08159"/>
    </source>
</evidence>
<feature type="compositionally biased region" description="Basic and acidic residues" evidence="5">
    <location>
        <begin position="523"/>
        <end position="561"/>
    </location>
</feature>
<organism evidence="8 9">
    <name type="scientific">Lichtheimia corymbifera JMRC:FSU:9682</name>
    <dbReference type="NCBI Taxonomy" id="1263082"/>
    <lineage>
        <taxon>Eukaryota</taxon>
        <taxon>Fungi</taxon>
        <taxon>Fungi incertae sedis</taxon>
        <taxon>Mucoromycota</taxon>
        <taxon>Mucoromycotina</taxon>
        <taxon>Mucoromycetes</taxon>
        <taxon>Mucorales</taxon>
        <taxon>Lichtheimiaceae</taxon>
        <taxon>Lichtheimia</taxon>
    </lineage>
</organism>
<dbReference type="InterPro" id="IPR056750">
    <property type="entry name" value="RRM_ESF1"/>
</dbReference>
<dbReference type="PANTHER" id="PTHR12202">
    <property type="entry name" value="ESF1 HOMOLOG"/>
    <property type="match status" value="1"/>
</dbReference>
<evidence type="ECO:0000313" key="8">
    <source>
        <dbReference type="EMBL" id="CDH59045.1"/>
    </source>
</evidence>
<feature type="compositionally biased region" description="Acidic residues" evidence="5">
    <location>
        <begin position="145"/>
        <end position="163"/>
    </location>
</feature>
<feature type="compositionally biased region" description="Acidic residues" evidence="5">
    <location>
        <begin position="85"/>
        <end position="99"/>
    </location>
</feature>
<feature type="compositionally biased region" description="Basic residues" evidence="5">
    <location>
        <begin position="513"/>
        <end position="522"/>
    </location>
</feature>
<evidence type="ECO:0000256" key="1">
    <source>
        <dbReference type="ARBA" id="ARBA00004604"/>
    </source>
</evidence>
<feature type="compositionally biased region" description="Basic and acidic residues" evidence="5">
    <location>
        <begin position="220"/>
        <end position="248"/>
    </location>
</feature>
<feature type="compositionally biased region" description="Polar residues" evidence="5">
    <location>
        <begin position="605"/>
        <end position="621"/>
    </location>
</feature>
<dbReference type="GO" id="GO:0003723">
    <property type="term" value="F:RNA binding"/>
    <property type="evidence" value="ECO:0007669"/>
    <property type="project" value="EnsemblFungi"/>
</dbReference>
<comment type="caution">
    <text evidence="8">The sequence shown here is derived from an EMBL/GenBank/DDBJ whole genome shotgun (WGS) entry which is preliminary data.</text>
</comment>
<dbReference type="EMBL" id="CBTN010000064">
    <property type="protein sequence ID" value="CDH59045.1"/>
    <property type="molecule type" value="Genomic_DNA"/>
</dbReference>
<evidence type="ECO:0000256" key="5">
    <source>
        <dbReference type="SAM" id="MobiDB-lite"/>
    </source>
</evidence>
<feature type="compositionally biased region" description="Low complexity" evidence="5">
    <location>
        <begin position="7"/>
        <end position="17"/>
    </location>
</feature>
<feature type="domain" description="NUC153" evidence="6">
    <location>
        <begin position="588"/>
        <end position="616"/>
    </location>
</feature>
<keyword evidence="9" id="KW-1185">Reference proteome</keyword>
<dbReference type="Pfam" id="PF25121">
    <property type="entry name" value="RRM_ESF1"/>
    <property type="match status" value="1"/>
</dbReference>
<proteinExistence type="inferred from homology"/>
<feature type="compositionally biased region" description="Basic and acidic residues" evidence="5">
    <location>
        <begin position="622"/>
        <end position="649"/>
    </location>
</feature>
<dbReference type="GO" id="GO:0006364">
    <property type="term" value="P:rRNA processing"/>
    <property type="evidence" value="ECO:0007669"/>
    <property type="project" value="EnsemblFungi"/>
</dbReference>
<keyword evidence="3" id="KW-0175">Coiled coil</keyword>
<feature type="region of interest" description="Disordered" evidence="5">
    <location>
        <begin position="599"/>
        <end position="690"/>
    </location>
</feature>
<evidence type="ECO:0000256" key="4">
    <source>
        <dbReference type="ARBA" id="ARBA00023242"/>
    </source>
</evidence>
<dbReference type="GO" id="GO:0032040">
    <property type="term" value="C:small-subunit processome"/>
    <property type="evidence" value="ECO:0007669"/>
    <property type="project" value="EnsemblFungi"/>
</dbReference>
<feature type="compositionally biased region" description="Basic and acidic residues" evidence="5">
    <location>
        <begin position="117"/>
        <end position="137"/>
    </location>
</feature>
<evidence type="ECO:0000259" key="7">
    <source>
        <dbReference type="Pfam" id="PF25121"/>
    </source>
</evidence>
<keyword evidence="4" id="KW-0539">Nucleus</keyword>
<sequence>MAKSGKKQQQQKGAPKPITNDPRFAHVHNDPRFVRPKKKDTKVTVDKRFSSMLTSKEFNDRPKVDRYGRRVEDDTKEELRHLYEFEQESDDESSDDDDNLSLAELEKEIAEDEENLADEKIKVGKRGQKEVEYDPMRGKGVIDSSDSEDTDAADTEDEESSSDEEAKIPEGEPTYRLAAVNMDWDRLKAVDLLKVLNTFKPPQSVIKSVAVYPSEFGKERMAKEDLQGPPKEIFDAKENDDQPERERDEESYEEEFDQEALRKYQIERLRYYYAVIECDNVKTASAIYKACDGNEYEASANFFDLRYIPDEMTFDDEPREVAAFAPEEYHPSNFSTEALQHTKVKLTWDADDYDRIEVMRRNFTEQDIEEMDFNAYLASSDDDDDDDENEDVDALREKYRKLLENSDSAFDGHDHAEEGDMEVTFAPGLTEAAEEAVNKRLHGDEDNKDETTIEKYMRKQREKRKAKKERRQQQQNAEESGSEEDEELQNDAYFKEAMDEIEEEMVEEEPKKKEKSKKKNKKSKEERQEQQRERAELELLMGDKKGDGFDMRDVMKREKAEKKKSKKGKKKAAELEGAQEDFEINVNDPRFAALHESHHFAIDPNNPQFKKTKSMQKLMNSRQEKIKGDNLDAEWKKSTPATEKTKSEQENGTEPSKKKKKDSSLSQLVASVKRKGANASSNTGKRQKSS</sequence>
<dbReference type="Pfam" id="PF08159">
    <property type="entry name" value="NUC153"/>
    <property type="match status" value="1"/>
</dbReference>
<dbReference type="InterPro" id="IPR012580">
    <property type="entry name" value="NUC153"/>
</dbReference>
<feature type="compositionally biased region" description="Basic residues" evidence="5">
    <location>
        <begin position="460"/>
        <end position="470"/>
    </location>
</feature>
<feature type="region of interest" description="Disordered" evidence="5">
    <location>
        <begin position="1"/>
        <end position="32"/>
    </location>
</feature>
<feature type="compositionally biased region" description="Basic and acidic residues" evidence="5">
    <location>
        <begin position="437"/>
        <end position="459"/>
    </location>
</feature>
<dbReference type="AlphaFoldDB" id="A0A068SAU4"/>
<feature type="domain" description="ESF1 RRM" evidence="7">
    <location>
        <begin position="174"/>
        <end position="322"/>
    </location>
</feature>
<feature type="compositionally biased region" description="Acidic residues" evidence="5">
    <location>
        <begin position="480"/>
        <end position="489"/>
    </location>
</feature>
<feature type="region of interest" description="Disordered" evidence="5">
    <location>
        <begin position="437"/>
        <end position="581"/>
    </location>
</feature>
<dbReference type="VEuPathDB" id="FungiDB:LCOR_09882.1"/>
<dbReference type="InterPro" id="IPR039754">
    <property type="entry name" value="Esf1"/>
</dbReference>
<name>A0A068SAU4_9FUNG</name>
<comment type="similarity">
    <text evidence="2">Belongs to the ESF1 family.</text>
</comment>
<evidence type="ECO:0000313" key="9">
    <source>
        <dbReference type="Proteomes" id="UP000027586"/>
    </source>
</evidence>
<dbReference type="OrthoDB" id="431825at2759"/>
<accession>A0A068SAU4</accession>
<gene>
    <name evidence="8" type="ORF">LCOR_09882.1</name>
</gene>
<protein>
    <submittedName>
        <fullName evidence="8">Pre-rrna processing protein esf1</fullName>
    </submittedName>
</protein>
<feature type="region of interest" description="Disordered" evidence="5">
    <location>
        <begin position="56"/>
        <end position="175"/>
    </location>
</feature>
<feature type="region of interest" description="Disordered" evidence="5">
    <location>
        <begin position="220"/>
        <end position="256"/>
    </location>
</feature>
<comment type="subcellular location">
    <subcellularLocation>
        <location evidence="1">Nucleus</location>
        <location evidence="1">Nucleolus</location>
    </subcellularLocation>
</comment>
<evidence type="ECO:0000256" key="2">
    <source>
        <dbReference type="ARBA" id="ARBA00009087"/>
    </source>
</evidence>
<dbReference type="Proteomes" id="UP000027586">
    <property type="component" value="Unassembled WGS sequence"/>
</dbReference>
<dbReference type="STRING" id="1263082.A0A068SAU4"/>